<comment type="caution">
    <text evidence="2">The sequence shown here is derived from an EMBL/GenBank/DDBJ whole genome shotgun (WGS) entry which is preliminary data.</text>
</comment>
<dbReference type="OrthoDB" id="6414294at2759"/>
<sequence>MHNVQVVAELDRQIQRCDIPKKDLEDSPESGSNKGPDIIPLSIDPDVFFTGRVADDPLFGPKADSPSIEYVHEKYTDTVL</sequence>
<dbReference type="AlphaFoldDB" id="A0A8X6GKG5"/>
<accession>A0A8X6GKG5</accession>
<dbReference type="EMBL" id="BMAO01035745">
    <property type="protein sequence ID" value="GFR05673.1"/>
    <property type="molecule type" value="Genomic_DNA"/>
</dbReference>
<reference evidence="2" key="1">
    <citation type="submission" date="2020-07" db="EMBL/GenBank/DDBJ databases">
        <title>Multicomponent nature underlies the extraordinary mechanical properties of spider dragline silk.</title>
        <authorList>
            <person name="Kono N."/>
            <person name="Nakamura H."/>
            <person name="Mori M."/>
            <person name="Yoshida Y."/>
            <person name="Ohtoshi R."/>
            <person name="Malay A.D."/>
            <person name="Moran D.A.P."/>
            <person name="Tomita M."/>
            <person name="Numata K."/>
            <person name="Arakawa K."/>
        </authorList>
    </citation>
    <scope>NUCLEOTIDE SEQUENCE</scope>
</reference>
<organism evidence="2 3">
    <name type="scientific">Trichonephila clavata</name>
    <name type="common">Joro spider</name>
    <name type="synonym">Nephila clavata</name>
    <dbReference type="NCBI Taxonomy" id="2740835"/>
    <lineage>
        <taxon>Eukaryota</taxon>
        <taxon>Metazoa</taxon>
        <taxon>Ecdysozoa</taxon>
        <taxon>Arthropoda</taxon>
        <taxon>Chelicerata</taxon>
        <taxon>Arachnida</taxon>
        <taxon>Araneae</taxon>
        <taxon>Araneomorphae</taxon>
        <taxon>Entelegynae</taxon>
        <taxon>Araneoidea</taxon>
        <taxon>Nephilidae</taxon>
        <taxon>Trichonephila</taxon>
    </lineage>
</organism>
<evidence type="ECO:0000313" key="2">
    <source>
        <dbReference type="EMBL" id="GFR05673.1"/>
    </source>
</evidence>
<keyword evidence="3" id="KW-1185">Reference proteome</keyword>
<name>A0A8X6GKG5_TRICU</name>
<evidence type="ECO:0000256" key="1">
    <source>
        <dbReference type="SAM" id="MobiDB-lite"/>
    </source>
</evidence>
<feature type="region of interest" description="Disordered" evidence="1">
    <location>
        <begin position="18"/>
        <end position="39"/>
    </location>
</feature>
<dbReference type="Proteomes" id="UP000887116">
    <property type="component" value="Unassembled WGS sequence"/>
</dbReference>
<protein>
    <submittedName>
        <fullName evidence="2">Uncharacterized protein</fullName>
    </submittedName>
</protein>
<gene>
    <name evidence="2" type="ORF">TNCT_226291</name>
</gene>
<evidence type="ECO:0000313" key="3">
    <source>
        <dbReference type="Proteomes" id="UP000887116"/>
    </source>
</evidence>
<proteinExistence type="predicted"/>